<reference evidence="12" key="1">
    <citation type="submission" date="2015-07" db="EMBL/GenBank/DDBJ databases">
        <title>Draft genome sequence of Acetobacterium bakii DSM 8293, a potential psychrophilic chemical producer through syngas fermentation.</title>
        <authorList>
            <person name="Song Y."/>
            <person name="Hwang S."/>
            <person name="Cho B.-K."/>
        </authorList>
    </citation>
    <scope>NUCLEOTIDE SEQUENCE [LARGE SCALE GENOMIC DNA]</scope>
    <source>
        <strain evidence="12">DSM 8239</strain>
    </source>
</reference>
<evidence type="ECO:0000256" key="4">
    <source>
        <dbReference type="ARBA" id="ARBA00022618"/>
    </source>
</evidence>
<keyword evidence="6 9" id="KW-0067">ATP-binding</keyword>
<dbReference type="GO" id="GO:0005886">
    <property type="term" value="C:plasma membrane"/>
    <property type="evidence" value="ECO:0007669"/>
    <property type="project" value="UniProtKB-SubCell"/>
</dbReference>
<keyword evidence="7 9" id="KW-0472">Membrane</keyword>
<dbReference type="PANTHER" id="PTHR24220">
    <property type="entry name" value="IMPORT ATP-BINDING PROTEIN"/>
    <property type="match status" value="1"/>
</dbReference>
<evidence type="ECO:0000256" key="9">
    <source>
        <dbReference type="RuleBase" id="RU365094"/>
    </source>
</evidence>
<dbReference type="GO" id="GO:0016887">
    <property type="term" value="F:ATP hydrolysis activity"/>
    <property type="evidence" value="ECO:0007669"/>
    <property type="project" value="InterPro"/>
</dbReference>
<feature type="domain" description="ABC transporter" evidence="10">
    <location>
        <begin position="2"/>
        <end position="229"/>
    </location>
</feature>
<dbReference type="InterPro" id="IPR015854">
    <property type="entry name" value="ABC_transpr_LolD-like"/>
</dbReference>
<keyword evidence="12" id="KW-1185">Reference proteome</keyword>
<keyword evidence="4 9" id="KW-0132">Cell division</keyword>
<dbReference type="InterPro" id="IPR003593">
    <property type="entry name" value="AAA+_ATPase"/>
</dbReference>
<evidence type="ECO:0000259" key="10">
    <source>
        <dbReference type="PROSITE" id="PS50893"/>
    </source>
</evidence>
<dbReference type="GO" id="GO:0005524">
    <property type="term" value="F:ATP binding"/>
    <property type="evidence" value="ECO:0007669"/>
    <property type="project" value="UniProtKB-UniRule"/>
</dbReference>
<gene>
    <name evidence="9" type="primary">ftsE</name>
    <name evidence="11" type="ORF">AKG39_04035</name>
</gene>
<dbReference type="AlphaFoldDB" id="A0A0L6U318"/>
<dbReference type="OrthoDB" id="9802264at2"/>
<evidence type="ECO:0000256" key="8">
    <source>
        <dbReference type="ARBA" id="ARBA00023306"/>
    </source>
</evidence>
<dbReference type="PANTHER" id="PTHR24220:SF470">
    <property type="entry name" value="CELL DIVISION ATP-BINDING PROTEIN FTSE"/>
    <property type="match status" value="1"/>
</dbReference>
<evidence type="ECO:0000313" key="11">
    <source>
        <dbReference type="EMBL" id="KNZ42899.1"/>
    </source>
</evidence>
<keyword evidence="8 9" id="KW-0131">Cell cycle</keyword>
<comment type="subcellular location">
    <subcellularLocation>
        <location evidence="9">Cell membrane</location>
        <topology evidence="9">Peripheral membrane protein</topology>
        <orientation evidence="9">Cytoplasmic side</orientation>
    </subcellularLocation>
</comment>
<organism evidence="11 12">
    <name type="scientific">Acetobacterium bakii</name>
    <dbReference type="NCBI Taxonomy" id="52689"/>
    <lineage>
        <taxon>Bacteria</taxon>
        <taxon>Bacillati</taxon>
        <taxon>Bacillota</taxon>
        <taxon>Clostridia</taxon>
        <taxon>Eubacteriales</taxon>
        <taxon>Eubacteriaceae</taxon>
        <taxon>Acetobacterium</taxon>
    </lineage>
</organism>
<dbReference type="InterPro" id="IPR027417">
    <property type="entry name" value="P-loop_NTPase"/>
</dbReference>
<dbReference type="InterPro" id="IPR005286">
    <property type="entry name" value="Cell_div_FtsE"/>
</dbReference>
<dbReference type="NCBIfam" id="TIGR02673">
    <property type="entry name" value="FtsE"/>
    <property type="match status" value="1"/>
</dbReference>
<evidence type="ECO:0000256" key="5">
    <source>
        <dbReference type="ARBA" id="ARBA00022741"/>
    </source>
</evidence>
<dbReference type="GO" id="GO:0022857">
    <property type="term" value="F:transmembrane transporter activity"/>
    <property type="evidence" value="ECO:0007669"/>
    <property type="project" value="TreeGrafter"/>
</dbReference>
<dbReference type="SMART" id="SM00382">
    <property type="entry name" value="AAA"/>
    <property type="match status" value="1"/>
</dbReference>
<sequence>MIEFKNVTKGYEKNASDALKDVSLFIDKGEFVFLVGRSGAGKSTFIKLLLREIEATKGSIYINNYNVANLSKKEIPYLRRKMGIVFQDFRLLENKSVYENVAYAMEIIGKPEKQIQKRVPLALDMVGLSHRINHYPHELSGGEQQRVVIARAIINNPTILICDEPTGNLDPETSYEIICILEEINRRGTTVVVVTHDREIVDKMKKRVITLEDGMLTVDDATGRYGYEV</sequence>
<dbReference type="FunFam" id="3.40.50.300:FF:000056">
    <property type="entry name" value="Cell division ATP-binding protein FtsE"/>
    <property type="match status" value="1"/>
</dbReference>
<dbReference type="Gene3D" id="3.40.50.300">
    <property type="entry name" value="P-loop containing nucleotide triphosphate hydrolases"/>
    <property type="match status" value="1"/>
</dbReference>
<comment type="subunit">
    <text evidence="9">Homodimer. Forms a membrane-associated complex with FtsX.</text>
</comment>
<dbReference type="InterPro" id="IPR017871">
    <property type="entry name" value="ABC_transporter-like_CS"/>
</dbReference>
<dbReference type="GO" id="GO:0051301">
    <property type="term" value="P:cell division"/>
    <property type="evidence" value="ECO:0007669"/>
    <property type="project" value="UniProtKB-UniRule"/>
</dbReference>
<dbReference type="Pfam" id="PF00005">
    <property type="entry name" value="ABC_tran"/>
    <property type="match status" value="1"/>
</dbReference>
<evidence type="ECO:0000256" key="3">
    <source>
        <dbReference type="ARBA" id="ARBA00022475"/>
    </source>
</evidence>
<evidence type="ECO:0000256" key="1">
    <source>
        <dbReference type="ARBA" id="ARBA00005417"/>
    </source>
</evidence>
<comment type="caution">
    <text evidence="11">The sequence shown here is derived from an EMBL/GenBank/DDBJ whole genome shotgun (WGS) entry which is preliminary data.</text>
</comment>
<dbReference type="RefSeq" id="WP_050739076.1">
    <property type="nucleotide sequence ID" value="NZ_LGYO01000008.1"/>
</dbReference>
<dbReference type="PROSITE" id="PS50893">
    <property type="entry name" value="ABC_TRANSPORTER_2"/>
    <property type="match status" value="1"/>
</dbReference>
<name>A0A0L6U318_9FIRM</name>
<evidence type="ECO:0000313" key="12">
    <source>
        <dbReference type="Proteomes" id="UP000036873"/>
    </source>
</evidence>
<dbReference type="InterPro" id="IPR003439">
    <property type="entry name" value="ABC_transporter-like_ATP-bd"/>
</dbReference>
<keyword evidence="3 9" id="KW-1003">Cell membrane</keyword>
<dbReference type="EMBL" id="LGYO01000008">
    <property type="protein sequence ID" value="KNZ42899.1"/>
    <property type="molecule type" value="Genomic_DNA"/>
</dbReference>
<comment type="function">
    <text evidence="9">Part of the ABC transporter FtsEX involved in cellular division.</text>
</comment>
<evidence type="ECO:0000256" key="7">
    <source>
        <dbReference type="ARBA" id="ARBA00023136"/>
    </source>
</evidence>
<dbReference type="PATRIC" id="fig|52689.4.peg.3855"/>
<accession>A0A0L6U318</accession>
<dbReference type="STRING" id="52689.AKG39_04035"/>
<proteinExistence type="inferred from homology"/>
<protein>
    <recommendedName>
        <fullName evidence="2 9">Cell division ATP-binding protein FtsE</fullName>
    </recommendedName>
</protein>
<comment type="similarity">
    <text evidence="1 9">Belongs to the ABC transporter superfamily.</text>
</comment>
<dbReference type="Proteomes" id="UP000036873">
    <property type="component" value="Unassembled WGS sequence"/>
</dbReference>
<dbReference type="SUPFAM" id="SSF52540">
    <property type="entry name" value="P-loop containing nucleoside triphosphate hydrolases"/>
    <property type="match status" value="1"/>
</dbReference>
<evidence type="ECO:0000256" key="2">
    <source>
        <dbReference type="ARBA" id="ARBA00020019"/>
    </source>
</evidence>
<keyword evidence="5 9" id="KW-0547">Nucleotide-binding</keyword>
<evidence type="ECO:0000256" key="6">
    <source>
        <dbReference type="ARBA" id="ARBA00022840"/>
    </source>
</evidence>
<dbReference type="PROSITE" id="PS00211">
    <property type="entry name" value="ABC_TRANSPORTER_1"/>
    <property type="match status" value="1"/>
</dbReference>